<dbReference type="SMART" id="SM00028">
    <property type="entry name" value="TPR"/>
    <property type="match status" value="3"/>
</dbReference>
<protein>
    <submittedName>
        <fullName evidence="3">Uncharacterized protein</fullName>
    </submittedName>
</protein>
<evidence type="ECO:0000313" key="4">
    <source>
        <dbReference type="Proteomes" id="UP000177811"/>
    </source>
</evidence>
<organism evidence="3 4">
    <name type="scientific">Candidatus Sungbacteria bacterium RIFCSPHIGHO2_02_FULL_51_29</name>
    <dbReference type="NCBI Taxonomy" id="1802273"/>
    <lineage>
        <taxon>Bacteria</taxon>
        <taxon>Candidatus Sungiibacteriota</taxon>
    </lineage>
</organism>
<dbReference type="Gene3D" id="1.25.40.10">
    <property type="entry name" value="Tetratricopeptide repeat domain"/>
    <property type="match status" value="3"/>
</dbReference>
<dbReference type="InterPro" id="IPR011990">
    <property type="entry name" value="TPR-like_helical_dom_sf"/>
</dbReference>
<keyword evidence="2" id="KW-1133">Transmembrane helix</keyword>
<feature type="repeat" description="TPR" evidence="1">
    <location>
        <begin position="745"/>
        <end position="778"/>
    </location>
</feature>
<comment type="caution">
    <text evidence="3">The sequence shown here is derived from an EMBL/GenBank/DDBJ whole genome shotgun (WGS) entry which is preliminary data.</text>
</comment>
<keyword evidence="2" id="KW-0472">Membrane</keyword>
<feature type="transmembrane region" description="Helical" evidence="2">
    <location>
        <begin position="97"/>
        <end position="118"/>
    </location>
</feature>
<dbReference type="Pfam" id="PF13432">
    <property type="entry name" value="TPR_16"/>
    <property type="match status" value="2"/>
</dbReference>
<name>A0A1G2KT13_9BACT</name>
<accession>A0A1G2KT13</accession>
<feature type="transmembrane region" description="Helical" evidence="2">
    <location>
        <begin position="456"/>
        <end position="476"/>
    </location>
</feature>
<feature type="transmembrane region" description="Helical" evidence="2">
    <location>
        <begin position="268"/>
        <end position="289"/>
    </location>
</feature>
<evidence type="ECO:0000256" key="1">
    <source>
        <dbReference type="PROSITE-ProRule" id="PRU00339"/>
    </source>
</evidence>
<dbReference type="InterPro" id="IPR019734">
    <property type="entry name" value="TPR_rpt"/>
</dbReference>
<proteinExistence type="predicted"/>
<sequence length="848" mass="92745">MNIETVTMYGEVEEPMNGEGNQLPAAEPRNVFGNRIARWSMLAVMFLAPFFVVPWTLPVGFGKETLVMALVAIALIGWISNFLSIGVLSYKKSFLNVAMLLFIAVTAVSAVLSMNTLTSIAGPDGTGEKLSSLLVAMLAAFLVASLFKKEDGTLVTFTIFASFMLTGLLTLLQLLGVRAFLFSFATGPDFNPIGTANNMALLYGMVFVFAVGILSHLKKVRHYGSFADGYFPWVVGGSAILMFINIIIVALPRTYAVNGVSFNSDFRLFWAALSISAIFLLGMSFRGMLPRQDGAIPQRGISFYGPLFLLIFAVMLYFLRSPLFGTTLVNLPLEVSPSHQATYQIAKKVLNEHMLFGSGPATFLFDYNLWRDPSINLTNFWAVKFLHGSSFALTLLATTGVLGAAVFVLFILSTMLAVFRNLLKRTEEENPILFGVVAAMVFTFVMWFLYSSNYTVNFLLFILLGVFSFIAARGGAERASVFDVSERSLIVASPAGLFVSSLAGIFLIIASVGAMYYGIQTYVAETHFTKGVAALNAGNLNDAEQYFARALAADQRNDRYYRNQAQVLFLRVRDALSVAVANPNQPLAADFSTQLGRAIDLAKKATEENSHDLQNWTMLGNIYETVIPFIPNADQFAINAYREGTRADPINPSAFLDGGRAGLAAIDLLQLRINQAREKTEADELDKQRGALLEGAVSDLETAIRLKPDYAPAHFLLAQVFVRKNDLAGAIRKLEDTKIVALADVGVRFQLGVLYYTGAKYDNAQAEFEAAVALSEAYSNARYFLGLIYDRKGDKASALAQFVRIAELNPGNQEVERIISNLKAGKTALAGIVPPNPAPEARRELPVK</sequence>
<feature type="transmembrane region" description="Helical" evidence="2">
    <location>
        <begin position="229"/>
        <end position="248"/>
    </location>
</feature>
<feature type="repeat" description="TPR" evidence="1">
    <location>
        <begin position="524"/>
        <end position="557"/>
    </location>
</feature>
<dbReference type="EMBL" id="MHQL01000034">
    <property type="protein sequence ID" value="OHA02463.1"/>
    <property type="molecule type" value="Genomic_DNA"/>
</dbReference>
<feature type="transmembrane region" description="Helical" evidence="2">
    <location>
        <begin position="431"/>
        <end position="450"/>
    </location>
</feature>
<evidence type="ECO:0000256" key="2">
    <source>
        <dbReference type="SAM" id="Phobius"/>
    </source>
</evidence>
<dbReference type="SUPFAM" id="SSF48452">
    <property type="entry name" value="TPR-like"/>
    <property type="match status" value="2"/>
</dbReference>
<feature type="transmembrane region" description="Helical" evidence="2">
    <location>
        <begin position="497"/>
        <end position="519"/>
    </location>
</feature>
<keyword evidence="2" id="KW-0812">Transmembrane</keyword>
<feature type="transmembrane region" description="Helical" evidence="2">
    <location>
        <begin position="154"/>
        <end position="180"/>
    </location>
</feature>
<feature type="transmembrane region" description="Helical" evidence="2">
    <location>
        <begin position="200"/>
        <end position="217"/>
    </location>
</feature>
<dbReference type="InterPro" id="IPR051533">
    <property type="entry name" value="WaaL-like"/>
</dbReference>
<dbReference type="AlphaFoldDB" id="A0A1G2KT13"/>
<dbReference type="Pfam" id="PF13181">
    <property type="entry name" value="TPR_8"/>
    <property type="match status" value="1"/>
</dbReference>
<feature type="transmembrane region" description="Helical" evidence="2">
    <location>
        <begin position="301"/>
        <end position="319"/>
    </location>
</feature>
<feature type="transmembrane region" description="Helical" evidence="2">
    <location>
        <begin position="67"/>
        <end position="90"/>
    </location>
</feature>
<gene>
    <name evidence="3" type="ORF">A3C16_05300</name>
</gene>
<feature type="transmembrane region" description="Helical" evidence="2">
    <location>
        <begin position="39"/>
        <end position="61"/>
    </location>
</feature>
<dbReference type="PROSITE" id="PS50005">
    <property type="entry name" value="TPR"/>
    <property type="match status" value="3"/>
</dbReference>
<dbReference type="Proteomes" id="UP000177811">
    <property type="component" value="Unassembled WGS sequence"/>
</dbReference>
<feature type="repeat" description="TPR" evidence="1">
    <location>
        <begin position="779"/>
        <end position="812"/>
    </location>
</feature>
<feature type="transmembrane region" description="Helical" evidence="2">
    <location>
        <begin position="130"/>
        <end position="147"/>
    </location>
</feature>
<evidence type="ECO:0000313" key="3">
    <source>
        <dbReference type="EMBL" id="OHA02463.1"/>
    </source>
</evidence>
<reference evidence="3 4" key="1">
    <citation type="journal article" date="2016" name="Nat. Commun.">
        <title>Thousands of microbial genomes shed light on interconnected biogeochemical processes in an aquifer system.</title>
        <authorList>
            <person name="Anantharaman K."/>
            <person name="Brown C.T."/>
            <person name="Hug L.A."/>
            <person name="Sharon I."/>
            <person name="Castelle C.J."/>
            <person name="Probst A.J."/>
            <person name="Thomas B.C."/>
            <person name="Singh A."/>
            <person name="Wilkins M.J."/>
            <person name="Karaoz U."/>
            <person name="Brodie E.L."/>
            <person name="Williams K.H."/>
            <person name="Hubbard S.S."/>
            <person name="Banfield J.F."/>
        </authorList>
    </citation>
    <scope>NUCLEOTIDE SEQUENCE [LARGE SCALE GENOMIC DNA]</scope>
</reference>
<dbReference type="PANTHER" id="PTHR37422:SF13">
    <property type="entry name" value="LIPOPOLYSACCHARIDE BIOSYNTHESIS PROTEIN PA4999-RELATED"/>
    <property type="match status" value="1"/>
</dbReference>
<dbReference type="PANTHER" id="PTHR37422">
    <property type="entry name" value="TEICHURONIC ACID BIOSYNTHESIS PROTEIN TUAE"/>
    <property type="match status" value="1"/>
</dbReference>
<keyword evidence="1" id="KW-0802">TPR repeat</keyword>
<feature type="transmembrane region" description="Helical" evidence="2">
    <location>
        <begin position="391"/>
        <end position="419"/>
    </location>
</feature>